<keyword evidence="3 6" id="KW-1133">Transmembrane helix</keyword>
<evidence type="ECO:0000256" key="1">
    <source>
        <dbReference type="ARBA" id="ARBA00004370"/>
    </source>
</evidence>
<feature type="compositionally biased region" description="Basic and acidic residues" evidence="5">
    <location>
        <begin position="330"/>
        <end position="340"/>
    </location>
</feature>
<reference evidence="10" key="2">
    <citation type="submission" date="2009-11" db="EMBL/GenBank/DDBJ databases">
        <title>The Genome Sequence of Allomyces macrogynus strain ATCC 38327.</title>
        <authorList>
            <consortium name="The Broad Institute Genome Sequencing Platform"/>
            <person name="Russ C."/>
            <person name="Cuomo C."/>
            <person name="Shea T."/>
            <person name="Young S.K."/>
            <person name="Zeng Q."/>
            <person name="Koehrsen M."/>
            <person name="Haas B."/>
            <person name="Borodovsky M."/>
            <person name="Guigo R."/>
            <person name="Alvarado L."/>
            <person name="Berlin A."/>
            <person name="Borenstein D."/>
            <person name="Chen Z."/>
            <person name="Engels R."/>
            <person name="Freedman E."/>
            <person name="Gellesch M."/>
            <person name="Goldberg J."/>
            <person name="Griggs A."/>
            <person name="Gujja S."/>
            <person name="Heiman D."/>
            <person name="Hepburn T."/>
            <person name="Howarth C."/>
            <person name="Jen D."/>
            <person name="Larson L."/>
            <person name="Lewis B."/>
            <person name="Mehta T."/>
            <person name="Park D."/>
            <person name="Pearson M."/>
            <person name="Roberts A."/>
            <person name="Saif S."/>
            <person name="Shenoy N."/>
            <person name="Sisk P."/>
            <person name="Stolte C."/>
            <person name="Sykes S."/>
            <person name="Walk T."/>
            <person name="White J."/>
            <person name="Yandava C."/>
            <person name="Burger G."/>
            <person name="Gray M.W."/>
            <person name="Holland P.W.H."/>
            <person name="King N."/>
            <person name="Lang F.B.F."/>
            <person name="Roger A.J."/>
            <person name="Ruiz-Trillo I."/>
            <person name="Lander E."/>
            <person name="Nusbaum C."/>
        </authorList>
    </citation>
    <scope>NUCLEOTIDE SEQUENCE [LARGE SCALE GENOMIC DNA]</scope>
    <source>
        <strain evidence="10">ATCC 38327</strain>
    </source>
</reference>
<dbReference type="SMART" id="SM01079">
    <property type="entry name" value="CHASE"/>
    <property type="match status" value="1"/>
</dbReference>
<sequence length="776" mass="82598">MSSAIVQKYLTKIEPNPSTVYTINFYEHIPADRRANWEAIYNVTLFSSDASLNMLPRAYDPAGYWPVVYAEGSRIRFPRGLPRKFVGFDPSGEPTRNAAVQEAASMPSHPILSPPVYLVGNDGSKAVLAFLVYMVTKNRAVTPGNFSLASMVSVGLSVQDLFSGLSTSQYALYLRDGNTVLLDPPKSEQPSLVASRAATATIPLANRRWLLTCTPHATFGATTYLYVSWIAALSAFLLGGIVAGTLAALHGLFGRHRKAQRTWECKMRALQERAEAYLQAIPSPLIMLDSAGQVLGLNEYARHLFATRDRQVDVRRVIDVVDDPDADPFGDDKRPEGSKKDVRRRSVVAGQLSLRSGEKSAIGSGGNGKPPSSLVSLTPSPSADESRRLVVPVHGPLFDPGVSAVRVRRADGTAYPADLCASDLVMLDSKPSTTTADQTPNAAGSNDTTPTSSSQMLTSDTATTLAHSPTSTGPQTVTPARPGVAQVLLLTDMSERYERQRALADATAALKRAYEDQGSMMLWLCHELRNPLAALSPAVDASGDVADAVATMLGAIQDTGILLGAHEVGLDAVGSDAANAKAVTLADMVSDVVIAHRAVADAKNVAVTVTGGRIGIQIPPRARRATAHLLQHLVALAVAAAASRTTVQVQVGTATVAVATPVARTERAAAMAIGPREAAADGEADVQRYHDANSLLDLHVLALDRAAAAVPGASWRRGGRGDDRNDEVWWEVKLDFPDVVPDMFPFAAAHARPRHASAPVLPVTKETAKTRFGATR</sequence>
<dbReference type="GO" id="GO:0016020">
    <property type="term" value="C:membrane"/>
    <property type="evidence" value="ECO:0007669"/>
    <property type="project" value="UniProtKB-SubCell"/>
</dbReference>
<dbReference type="Gene3D" id="3.30.450.350">
    <property type="entry name" value="CHASE domain"/>
    <property type="match status" value="1"/>
</dbReference>
<organism evidence="9 10">
    <name type="scientific">Allomyces macrogynus (strain ATCC 38327)</name>
    <name type="common">Allomyces javanicus var. macrogynus</name>
    <dbReference type="NCBI Taxonomy" id="578462"/>
    <lineage>
        <taxon>Eukaryota</taxon>
        <taxon>Fungi</taxon>
        <taxon>Fungi incertae sedis</taxon>
        <taxon>Blastocladiomycota</taxon>
        <taxon>Blastocladiomycetes</taxon>
        <taxon>Blastocladiales</taxon>
        <taxon>Blastocladiaceae</taxon>
        <taxon>Allomyces</taxon>
    </lineage>
</organism>
<feature type="compositionally biased region" description="Low complexity" evidence="5">
    <location>
        <begin position="370"/>
        <end position="382"/>
    </location>
</feature>
<feature type="transmembrane region" description="Helical" evidence="6">
    <location>
        <begin position="224"/>
        <end position="253"/>
    </location>
</feature>
<dbReference type="VEuPathDB" id="FungiDB:AMAG_12432"/>
<dbReference type="InterPro" id="IPR006189">
    <property type="entry name" value="CHASE_dom"/>
</dbReference>
<proteinExistence type="predicted"/>
<gene>
    <name evidence="9" type="ORF">AMAG_12432</name>
</gene>
<feature type="region of interest" description="Disordered" evidence="5">
    <location>
        <begin position="324"/>
        <end position="382"/>
    </location>
</feature>
<keyword evidence="10" id="KW-1185">Reference proteome</keyword>
<feature type="domain" description="CHASE" evidence="8">
    <location>
        <begin position="1"/>
        <end position="184"/>
    </location>
</feature>
<dbReference type="Proteomes" id="UP000054350">
    <property type="component" value="Unassembled WGS sequence"/>
</dbReference>
<dbReference type="InterPro" id="IPR036097">
    <property type="entry name" value="HisK_dim/P_sf"/>
</dbReference>
<keyword evidence="4 6" id="KW-0472">Membrane</keyword>
<evidence type="ECO:0000256" key="4">
    <source>
        <dbReference type="ARBA" id="ARBA00023136"/>
    </source>
</evidence>
<protein>
    <recommendedName>
        <fullName evidence="11">CHASE domain-containing protein</fullName>
    </recommendedName>
</protein>
<evidence type="ECO:0008006" key="11">
    <source>
        <dbReference type="Google" id="ProtNLM"/>
    </source>
</evidence>
<dbReference type="EMBL" id="GG745354">
    <property type="protein sequence ID" value="KNE67698.1"/>
    <property type="molecule type" value="Genomic_DNA"/>
</dbReference>
<evidence type="ECO:0000259" key="8">
    <source>
        <dbReference type="SMART" id="SM01079"/>
    </source>
</evidence>
<evidence type="ECO:0000313" key="9">
    <source>
        <dbReference type="EMBL" id="KNE67698.1"/>
    </source>
</evidence>
<dbReference type="STRING" id="578462.A0A0L0SYR3"/>
<evidence type="ECO:0000256" key="5">
    <source>
        <dbReference type="SAM" id="MobiDB-lite"/>
    </source>
</evidence>
<dbReference type="GO" id="GO:0000155">
    <property type="term" value="F:phosphorelay sensor kinase activity"/>
    <property type="evidence" value="ECO:0007669"/>
    <property type="project" value="InterPro"/>
</dbReference>
<accession>A0A0L0SYR3</accession>
<feature type="region of interest" description="Disordered" evidence="5">
    <location>
        <begin position="431"/>
        <end position="480"/>
    </location>
</feature>
<dbReference type="OrthoDB" id="10372815at2759"/>
<keyword evidence="2 6" id="KW-0812">Transmembrane</keyword>
<evidence type="ECO:0000256" key="6">
    <source>
        <dbReference type="SAM" id="Phobius"/>
    </source>
</evidence>
<feature type="compositionally biased region" description="Polar residues" evidence="5">
    <location>
        <begin position="431"/>
        <end position="478"/>
    </location>
</feature>
<dbReference type="Pfam" id="PF03924">
    <property type="entry name" value="CHASE"/>
    <property type="match status" value="1"/>
</dbReference>
<dbReference type="SUPFAM" id="SSF47384">
    <property type="entry name" value="Homodimeric domain of signal transducing histidine kinase"/>
    <property type="match status" value="1"/>
</dbReference>
<dbReference type="InterPro" id="IPR000014">
    <property type="entry name" value="PAS"/>
</dbReference>
<name>A0A0L0SYR3_ALLM3</name>
<dbReference type="InterPro" id="IPR042240">
    <property type="entry name" value="CHASE_sf"/>
</dbReference>
<feature type="domain" description="PAS" evidence="7">
    <location>
        <begin position="272"/>
        <end position="338"/>
    </location>
</feature>
<comment type="subcellular location">
    <subcellularLocation>
        <location evidence="1">Membrane</location>
    </subcellularLocation>
</comment>
<evidence type="ECO:0000256" key="3">
    <source>
        <dbReference type="ARBA" id="ARBA00022989"/>
    </source>
</evidence>
<dbReference type="AlphaFoldDB" id="A0A0L0SYR3"/>
<dbReference type="SMART" id="SM00091">
    <property type="entry name" value="PAS"/>
    <property type="match status" value="1"/>
</dbReference>
<evidence type="ECO:0000259" key="7">
    <source>
        <dbReference type="SMART" id="SM00091"/>
    </source>
</evidence>
<reference evidence="9 10" key="1">
    <citation type="submission" date="2009-11" db="EMBL/GenBank/DDBJ databases">
        <title>Annotation of Allomyces macrogynus ATCC 38327.</title>
        <authorList>
            <consortium name="The Broad Institute Genome Sequencing Platform"/>
            <person name="Russ C."/>
            <person name="Cuomo C."/>
            <person name="Burger G."/>
            <person name="Gray M.W."/>
            <person name="Holland P.W.H."/>
            <person name="King N."/>
            <person name="Lang F.B.F."/>
            <person name="Roger A.J."/>
            <person name="Ruiz-Trillo I."/>
            <person name="Young S.K."/>
            <person name="Zeng Q."/>
            <person name="Gargeya S."/>
            <person name="Fitzgerald M."/>
            <person name="Haas B."/>
            <person name="Abouelleil A."/>
            <person name="Alvarado L."/>
            <person name="Arachchi H.M."/>
            <person name="Berlin A."/>
            <person name="Chapman S.B."/>
            <person name="Gearin G."/>
            <person name="Goldberg J."/>
            <person name="Griggs A."/>
            <person name="Gujja S."/>
            <person name="Hansen M."/>
            <person name="Heiman D."/>
            <person name="Howarth C."/>
            <person name="Larimer J."/>
            <person name="Lui A."/>
            <person name="MacDonald P.J.P."/>
            <person name="McCowen C."/>
            <person name="Montmayeur A."/>
            <person name="Murphy C."/>
            <person name="Neiman D."/>
            <person name="Pearson M."/>
            <person name="Priest M."/>
            <person name="Roberts A."/>
            <person name="Saif S."/>
            <person name="Shea T."/>
            <person name="Sisk P."/>
            <person name="Stolte C."/>
            <person name="Sykes S."/>
            <person name="Wortman J."/>
            <person name="Nusbaum C."/>
            <person name="Birren B."/>
        </authorList>
    </citation>
    <scope>NUCLEOTIDE SEQUENCE [LARGE SCALE GENOMIC DNA]</scope>
    <source>
        <strain evidence="9 10">ATCC 38327</strain>
    </source>
</reference>
<evidence type="ECO:0000313" key="10">
    <source>
        <dbReference type="Proteomes" id="UP000054350"/>
    </source>
</evidence>
<evidence type="ECO:0000256" key="2">
    <source>
        <dbReference type="ARBA" id="ARBA00022692"/>
    </source>
</evidence>